<dbReference type="InterPro" id="IPR024705">
    <property type="entry name" value="Ssp411"/>
</dbReference>
<dbReference type="SUPFAM" id="SSF48208">
    <property type="entry name" value="Six-hairpin glycosidases"/>
    <property type="match status" value="1"/>
</dbReference>
<evidence type="ECO:0000313" key="2">
    <source>
        <dbReference type="EMBL" id="RFZ78974.1"/>
    </source>
</evidence>
<sequence length="681" mass="78157">MKTEVVPNKLINEKSPYLLQHAYNPVNWYPWCEEAFSKAEKEEKPVFLSIGYSTCHWCHVMAHESFEDQEAADVLNENYVAIKVDREERPDIDSVYMSVCQALTGSGGWPLTVIMTPDQKPFYAATYLPKHSRWGNTGLIEVLDAITGLWKNDRKKVFQAGEEITRYLNEDRNDGENSASDPGKELFFSAARQLMNSYDKTWGGFGRAPKFPMAHNLIFLIRHSVYEQDKNAQTICESTLRHMYRGGIYDHLGGGFSRYSTDEKWLVPHFEKMLYDNALLSYAFLEAYELTKESFYQLAARGILGYIMETLTDKDGGFYCGEDADSEGVEGKFYVFEKDEITKVLKEDAPYFCHWFGITSDGNFEGKNILNLIDNKDYEKKDDKISRLCQILYDYRKLRTVLHKDDKILTSWNGLMIAGMSKAYQVLEEEAYLQSARNAQAFIERKLTNRGGRLFIRYRDGETGHDGQLDDYAFYAFGLLEMYQACFEVSYFEQAVSICEKMVLLFFDEKNGGFYMYAHDREKLISRPKELYDGALPSGNSVAAYVIGKLYHLTGEVKWQEILKKQLKWMGKEAGVSPANHSFSLLAFQTVLYPAAQLVAVSPERGIERQLLTLKREVFNGIDIIFKTPGNEEVLSKIAPFTKDYPVDLVKSQFYLCKNGTCLKPVERMEELKEAIKAISS</sequence>
<dbReference type="GO" id="GO:0005975">
    <property type="term" value="P:carbohydrate metabolic process"/>
    <property type="evidence" value="ECO:0007669"/>
    <property type="project" value="InterPro"/>
</dbReference>
<dbReference type="InterPro" id="IPR012341">
    <property type="entry name" value="6hp_glycosidase-like_sf"/>
</dbReference>
<dbReference type="OrthoDB" id="9762614at2"/>
<dbReference type="RefSeq" id="WP_117416912.1">
    <property type="nucleotide sequence ID" value="NZ_QOHO01000029.1"/>
</dbReference>
<dbReference type="CDD" id="cd02955">
    <property type="entry name" value="SSP411"/>
    <property type="match status" value="1"/>
</dbReference>
<dbReference type="InterPro" id="IPR008928">
    <property type="entry name" value="6-hairpin_glycosidase_sf"/>
</dbReference>
<dbReference type="Gene3D" id="3.40.30.10">
    <property type="entry name" value="Glutaredoxin"/>
    <property type="match status" value="1"/>
</dbReference>
<dbReference type="PIRSF" id="PIRSF006402">
    <property type="entry name" value="UCP006402_thioredoxin"/>
    <property type="match status" value="1"/>
</dbReference>
<dbReference type="Proteomes" id="UP000260680">
    <property type="component" value="Unassembled WGS sequence"/>
</dbReference>
<dbReference type="EMBL" id="QOHO01000029">
    <property type="protein sequence ID" value="RFZ78974.1"/>
    <property type="molecule type" value="Genomic_DNA"/>
</dbReference>
<organism evidence="2 3">
    <name type="scientific">Lacrimispora amygdalina</name>
    <dbReference type="NCBI Taxonomy" id="253257"/>
    <lineage>
        <taxon>Bacteria</taxon>
        <taxon>Bacillati</taxon>
        <taxon>Bacillota</taxon>
        <taxon>Clostridia</taxon>
        <taxon>Lachnospirales</taxon>
        <taxon>Lachnospiraceae</taxon>
        <taxon>Lacrimispora</taxon>
    </lineage>
</organism>
<dbReference type="PANTHER" id="PTHR42899:SF1">
    <property type="entry name" value="SPERMATOGENESIS-ASSOCIATED PROTEIN 20"/>
    <property type="match status" value="1"/>
</dbReference>
<dbReference type="AlphaFoldDB" id="A0A3E2NDB8"/>
<accession>A0A3E2NDB8</accession>
<protein>
    <submittedName>
        <fullName evidence="2">Thioredoxin domain-containing protein</fullName>
    </submittedName>
</protein>
<comment type="caution">
    <text evidence="2">The sequence shown here is derived from an EMBL/GenBank/DDBJ whole genome shotgun (WGS) entry which is preliminary data.</text>
</comment>
<dbReference type="InterPro" id="IPR036249">
    <property type="entry name" value="Thioredoxin-like_sf"/>
</dbReference>
<proteinExistence type="predicted"/>
<dbReference type="Pfam" id="PF03190">
    <property type="entry name" value="Thioredox_DsbH"/>
    <property type="match status" value="1"/>
</dbReference>
<dbReference type="PANTHER" id="PTHR42899">
    <property type="entry name" value="SPERMATOGENESIS-ASSOCIATED PROTEIN 20"/>
    <property type="match status" value="1"/>
</dbReference>
<dbReference type="SUPFAM" id="SSF52833">
    <property type="entry name" value="Thioredoxin-like"/>
    <property type="match status" value="1"/>
</dbReference>
<feature type="domain" description="Spermatogenesis-associated protein 20-like TRX" evidence="1">
    <location>
        <begin position="8"/>
        <end position="168"/>
    </location>
</feature>
<reference evidence="2 3" key="1">
    <citation type="submission" date="2018-07" db="EMBL/GenBank/DDBJ databases">
        <title>New species, Clostridium PI-S10-A1B.</title>
        <authorList>
            <person name="Krishna G."/>
            <person name="Summeta K."/>
            <person name="Shikha S."/>
            <person name="Prabhu P.B."/>
            <person name="Suresh K."/>
        </authorList>
    </citation>
    <scope>NUCLEOTIDE SEQUENCE [LARGE SCALE GENOMIC DNA]</scope>
    <source>
        <strain evidence="2 3">PI-S10-A1B</strain>
    </source>
</reference>
<dbReference type="Gene3D" id="1.50.10.10">
    <property type="match status" value="1"/>
</dbReference>
<gene>
    <name evidence="2" type="ORF">DS742_10240</name>
</gene>
<evidence type="ECO:0000313" key="3">
    <source>
        <dbReference type="Proteomes" id="UP000260680"/>
    </source>
</evidence>
<dbReference type="InterPro" id="IPR004879">
    <property type="entry name" value="Ssp411-like_TRX"/>
</dbReference>
<evidence type="ECO:0000259" key="1">
    <source>
        <dbReference type="Pfam" id="PF03190"/>
    </source>
</evidence>
<name>A0A3E2NDB8_9FIRM</name>